<sequence length="262" mass="30361">MAHPSFEQSMHQPSIENGITSNDLASIALKECDKIAKQLASINFRPNCEHGDILDTAEEFLQTQWRLNKFLPVQHLPLTKWFIGLRINFYALCNVTNISCKWFKGKDSHRSPIYPKRIQTLSFAILLSAVSGFREDDLLDMIDETMWKTDSTGVLFMHYLQEDPNRLWYTVLAYKKVEEMRRCSISFNTLFLILMHQLDYKHRELFVLFSLDPVMEEVFSITMKHIVEKWTGALLCTLPAEAVTRPPNTLTSAILEAKPSWT</sequence>
<keyword evidence="1" id="KW-1185">Reference proteome</keyword>
<protein>
    <submittedName>
        <fullName evidence="2">Cyclin N-terminal domain-containing protein</fullName>
    </submittedName>
</protein>
<evidence type="ECO:0000313" key="1">
    <source>
        <dbReference type="Proteomes" id="UP000492821"/>
    </source>
</evidence>
<reference evidence="2" key="2">
    <citation type="submission" date="2020-10" db="UniProtKB">
        <authorList>
            <consortium name="WormBaseParasite"/>
        </authorList>
    </citation>
    <scope>IDENTIFICATION</scope>
</reference>
<dbReference type="AlphaFoldDB" id="A0A7E4UNL3"/>
<reference evidence="1" key="1">
    <citation type="journal article" date="2013" name="Genetics">
        <title>The draft genome and transcriptome of Panagrellus redivivus are shaped by the harsh demands of a free-living lifestyle.</title>
        <authorList>
            <person name="Srinivasan J."/>
            <person name="Dillman A.R."/>
            <person name="Macchietto M.G."/>
            <person name="Heikkinen L."/>
            <person name="Lakso M."/>
            <person name="Fracchia K.M."/>
            <person name="Antoshechkin I."/>
            <person name="Mortazavi A."/>
            <person name="Wong G."/>
            <person name="Sternberg P.W."/>
        </authorList>
    </citation>
    <scope>NUCLEOTIDE SEQUENCE [LARGE SCALE GENOMIC DNA]</scope>
    <source>
        <strain evidence="1">MT8872</strain>
    </source>
</reference>
<name>A0A7E4UNL3_PANRE</name>
<proteinExistence type="predicted"/>
<organism evidence="1 2">
    <name type="scientific">Panagrellus redivivus</name>
    <name type="common">Microworm</name>
    <dbReference type="NCBI Taxonomy" id="6233"/>
    <lineage>
        <taxon>Eukaryota</taxon>
        <taxon>Metazoa</taxon>
        <taxon>Ecdysozoa</taxon>
        <taxon>Nematoda</taxon>
        <taxon>Chromadorea</taxon>
        <taxon>Rhabditida</taxon>
        <taxon>Tylenchina</taxon>
        <taxon>Panagrolaimomorpha</taxon>
        <taxon>Panagrolaimoidea</taxon>
        <taxon>Panagrolaimidae</taxon>
        <taxon>Panagrellus</taxon>
    </lineage>
</organism>
<dbReference type="WBParaSite" id="Pan_g10915.t1">
    <property type="protein sequence ID" value="Pan_g10915.t1"/>
    <property type="gene ID" value="Pan_g10915"/>
</dbReference>
<evidence type="ECO:0000313" key="2">
    <source>
        <dbReference type="WBParaSite" id="Pan_g10915.t1"/>
    </source>
</evidence>
<dbReference type="Proteomes" id="UP000492821">
    <property type="component" value="Unassembled WGS sequence"/>
</dbReference>
<accession>A0A7E4UNL3</accession>